<keyword evidence="3" id="KW-1185">Reference proteome</keyword>
<dbReference type="AlphaFoldDB" id="A0A6A4GCJ8"/>
<sequence>MQLVYLPAYSPDLNPIEESFSAMKAWIQWNRDYLLGELMGKDMCHPIALLWEAVYSTMVPSVGLDPEM</sequence>
<dbReference type="Gene3D" id="3.30.420.10">
    <property type="entry name" value="Ribonuclease H-like superfamily/Ribonuclease H"/>
    <property type="match status" value="1"/>
</dbReference>
<organism evidence="2 3">
    <name type="scientific">Gymnopus androsaceus JB14</name>
    <dbReference type="NCBI Taxonomy" id="1447944"/>
    <lineage>
        <taxon>Eukaryota</taxon>
        <taxon>Fungi</taxon>
        <taxon>Dikarya</taxon>
        <taxon>Basidiomycota</taxon>
        <taxon>Agaricomycotina</taxon>
        <taxon>Agaricomycetes</taxon>
        <taxon>Agaricomycetidae</taxon>
        <taxon>Agaricales</taxon>
        <taxon>Marasmiineae</taxon>
        <taxon>Omphalotaceae</taxon>
        <taxon>Gymnopus</taxon>
    </lineage>
</organism>
<name>A0A6A4GCJ8_9AGAR</name>
<evidence type="ECO:0000313" key="3">
    <source>
        <dbReference type="Proteomes" id="UP000799118"/>
    </source>
</evidence>
<reference evidence="2" key="1">
    <citation type="journal article" date="2019" name="Environ. Microbiol.">
        <title>Fungal ecological strategies reflected in gene transcription - a case study of two litter decomposers.</title>
        <authorList>
            <person name="Barbi F."/>
            <person name="Kohler A."/>
            <person name="Barry K."/>
            <person name="Baskaran P."/>
            <person name="Daum C."/>
            <person name="Fauchery L."/>
            <person name="Ihrmark K."/>
            <person name="Kuo A."/>
            <person name="LaButti K."/>
            <person name="Lipzen A."/>
            <person name="Morin E."/>
            <person name="Grigoriev I.V."/>
            <person name="Henrissat B."/>
            <person name="Lindahl B."/>
            <person name="Martin F."/>
        </authorList>
    </citation>
    <scope>NUCLEOTIDE SEQUENCE</scope>
    <source>
        <strain evidence="2">JB14</strain>
    </source>
</reference>
<gene>
    <name evidence="2" type="ORF">BT96DRAFT_844418</name>
</gene>
<evidence type="ECO:0000313" key="2">
    <source>
        <dbReference type="EMBL" id="KAE9383191.1"/>
    </source>
</evidence>
<accession>A0A6A4GCJ8</accession>
<dbReference type="EMBL" id="ML770647">
    <property type="protein sequence ID" value="KAE9383191.1"/>
    <property type="molecule type" value="Genomic_DNA"/>
</dbReference>
<dbReference type="Proteomes" id="UP000799118">
    <property type="component" value="Unassembled WGS sequence"/>
</dbReference>
<dbReference type="GO" id="GO:0003676">
    <property type="term" value="F:nucleic acid binding"/>
    <property type="evidence" value="ECO:0007669"/>
    <property type="project" value="InterPro"/>
</dbReference>
<dbReference type="InterPro" id="IPR038717">
    <property type="entry name" value="Tc1-like_DDE_dom"/>
</dbReference>
<dbReference type="Pfam" id="PF13358">
    <property type="entry name" value="DDE_3"/>
    <property type="match status" value="1"/>
</dbReference>
<proteinExistence type="predicted"/>
<dbReference type="InterPro" id="IPR036397">
    <property type="entry name" value="RNaseH_sf"/>
</dbReference>
<feature type="domain" description="Tc1-like transposase DDE" evidence="1">
    <location>
        <begin position="2"/>
        <end position="31"/>
    </location>
</feature>
<evidence type="ECO:0000259" key="1">
    <source>
        <dbReference type="Pfam" id="PF13358"/>
    </source>
</evidence>
<dbReference type="OrthoDB" id="2266637at2759"/>
<protein>
    <recommendedName>
        <fullName evidence="1">Tc1-like transposase DDE domain-containing protein</fullName>
    </recommendedName>
</protein>